<sequence>MKDLVGKDQGWNSKLCTTAATLDHNRSSATGHGARLPLHRFLIYAILSLAEASASASLTILFETDFHFCKMYPAEMSCGQSELSVILAFINCAFISTSAVSMFWLTVSL</sequence>
<keyword evidence="2" id="KW-1133">Transmembrane helix</keyword>
<keyword evidence="2" id="KW-0812">Transmembrane</keyword>
<feature type="transmembrane region" description="Helical" evidence="2">
    <location>
        <begin position="41"/>
        <end position="62"/>
    </location>
</feature>
<accession>A0AAQ3X7F3</accession>
<dbReference type="PANTHER" id="PTHR32021:SF51">
    <property type="entry name" value="CASP-LIKE PROTEIN 5B3"/>
    <property type="match status" value="1"/>
</dbReference>
<comment type="subunit">
    <text evidence="1">Homodimer and heterodimers.</text>
</comment>
<name>A0AAQ3X7F3_PASNO</name>
<gene>
    <name evidence="3" type="ORF">U9M48_034953</name>
</gene>
<protein>
    <recommendedName>
        <fullName evidence="5">CASP-like protein</fullName>
    </recommendedName>
</protein>
<keyword evidence="4" id="KW-1185">Reference proteome</keyword>
<dbReference type="EMBL" id="CP144752">
    <property type="protein sequence ID" value="WVZ88431.1"/>
    <property type="molecule type" value="Genomic_DNA"/>
</dbReference>
<dbReference type="InterPro" id="IPR045009">
    <property type="entry name" value="CASPL-5"/>
</dbReference>
<feature type="transmembrane region" description="Helical" evidence="2">
    <location>
        <begin position="83"/>
        <end position="105"/>
    </location>
</feature>
<evidence type="ECO:0000256" key="2">
    <source>
        <dbReference type="SAM" id="Phobius"/>
    </source>
</evidence>
<evidence type="ECO:0000313" key="3">
    <source>
        <dbReference type="EMBL" id="WVZ88431.1"/>
    </source>
</evidence>
<dbReference type="AlphaFoldDB" id="A0AAQ3X7F3"/>
<dbReference type="Proteomes" id="UP001341281">
    <property type="component" value="Chromosome 08"/>
</dbReference>
<keyword evidence="2" id="KW-0472">Membrane</keyword>
<evidence type="ECO:0000256" key="1">
    <source>
        <dbReference type="ARBA" id="ARBA00011489"/>
    </source>
</evidence>
<proteinExistence type="predicted"/>
<reference evidence="3 4" key="1">
    <citation type="submission" date="2024-02" db="EMBL/GenBank/DDBJ databases">
        <title>High-quality chromosome-scale genome assembly of Pensacola bahiagrass (Paspalum notatum Flugge var. saurae).</title>
        <authorList>
            <person name="Vega J.M."/>
            <person name="Podio M."/>
            <person name="Orjuela J."/>
            <person name="Siena L.A."/>
            <person name="Pessino S.C."/>
            <person name="Combes M.C."/>
            <person name="Mariac C."/>
            <person name="Albertini E."/>
            <person name="Pupilli F."/>
            <person name="Ortiz J.P.A."/>
            <person name="Leblanc O."/>
        </authorList>
    </citation>
    <scope>NUCLEOTIDE SEQUENCE [LARGE SCALE GENOMIC DNA]</scope>
    <source>
        <strain evidence="3">R1</strain>
        <tissue evidence="3">Leaf</tissue>
    </source>
</reference>
<organism evidence="3 4">
    <name type="scientific">Paspalum notatum var. saurae</name>
    <dbReference type="NCBI Taxonomy" id="547442"/>
    <lineage>
        <taxon>Eukaryota</taxon>
        <taxon>Viridiplantae</taxon>
        <taxon>Streptophyta</taxon>
        <taxon>Embryophyta</taxon>
        <taxon>Tracheophyta</taxon>
        <taxon>Spermatophyta</taxon>
        <taxon>Magnoliopsida</taxon>
        <taxon>Liliopsida</taxon>
        <taxon>Poales</taxon>
        <taxon>Poaceae</taxon>
        <taxon>PACMAD clade</taxon>
        <taxon>Panicoideae</taxon>
        <taxon>Andropogonodae</taxon>
        <taxon>Paspaleae</taxon>
        <taxon>Paspalinae</taxon>
        <taxon>Paspalum</taxon>
    </lineage>
</organism>
<evidence type="ECO:0008006" key="5">
    <source>
        <dbReference type="Google" id="ProtNLM"/>
    </source>
</evidence>
<dbReference type="GO" id="GO:0016020">
    <property type="term" value="C:membrane"/>
    <property type="evidence" value="ECO:0007669"/>
    <property type="project" value="TreeGrafter"/>
</dbReference>
<evidence type="ECO:0000313" key="4">
    <source>
        <dbReference type="Proteomes" id="UP001341281"/>
    </source>
</evidence>
<dbReference type="PANTHER" id="PTHR32021">
    <property type="entry name" value="CASP-LIKE PROTEIN 5B3"/>
    <property type="match status" value="1"/>
</dbReference>